<feature type="binding site" evidence="10">
    <location>
        <position position="267"/>
    </location>
    <ligand>
        <name>Mg(2+)</name>
        <dbReference type="ChEBI" id="CHEBI:18420"/>
    </ligand>
</feature>
<feature type="binding site" evidence="10">
    <location>
        <position position="491"/>
    </location>
    <ligand>
        <name>(6S)-5-formyl-5,6,7,8-tetrahydrofolate</name>
        <dbReference type="ChEBI" id="CHEBI:57457"/>
    </ligand>
</feature>
<dbReference type="InterPro" id="IPR005225">
    <property type="entry name" value="Small_GTP-bd"/>
</dbReference>
<keyword evidence="5 10" id="KW-0547">Nucleotide-binding</keyword>
<proteinExistence type="inferred from homology"/>
<keyword evidence="3 10" id="KW-0819">tRNA processing</keyword>
<dbReference type="GO" id="GO:0005525">
    <property type="term" value="F:GTP binding"/>
    <property type="evidence" value="ECO:0007669"/>
    <property type="project" value="UniProtKB-UniRule"/>
</dbReference>
<keyword evidence="2 10" id="KW-0963">Cytoplasm</keyword>
<dbReference type="EC" id="3.6.-.-" evidence="10"/>
<evidence type="ECO:0000313" key="15">
    <source>
        <dbReference type="Proteomes" id="UP000230052"/>
    </source>
</evidence>
<dbReference type="GO" id="GO:0030488">
    <property type="term" value="P:tRNA methylation"/>
    <property type="evidence" value="ECO:0007669"/>
    <property type="project" value="TreeGrafter"/>
</dbReference>
<keyword evidence="4 10" id="KW-0479">Metal-binding</keyword>
<protein>
    <recommendedName>
        <fullName evidence="10">tRNA modification GTPase MnmE</fullName>
        <ecNumber evidence="10">3.6.-.-</ecNumber>
    </recommendedName>
</protein>
<organism evidence="14 15">
    <name type="scientific">Candidatus Aquitaenariimonas noxiae</name>
    <dbReference type="NCBI Taxonomy" id="1974741"/>
    <lineage>
        <taxon>Bacteria</taxon>
        <taxon>Pseudomonadati</taxon>
        <taxon>Candidatus Omnitrophota</taxon>
        <taxon>Candidatus Aquitaenariimonas</taxon>
    </lineage>
</organism>
<evidence type="ECO:0000313" key="14">
    <source>
        <dbReference type="EMBL" id="PIU41919.1"/>
    </source>
</evidence>
<comment type="subcellular location">
    <subcellularLocation>
        <location evidence="10">Cytoplasm</location>
    </subcellularLocation>
</comment>
<dbReference type="GO" id="GO:0005829">
    <property type="term" value="C:cytosol"/>
    <property type="evidence" value="ECO:0007669"/>
    <property type="project" value="TreeGrafter"/>
</dbReference>
<keyword evidence="7 10" id="KW-0460">Magnesium</keyword>
<feature type="domain" description="TrmE-type G" evidence="13">
    <location>
        <begin position="253"/>
        <end position="412"/>
    </location>
</feature>
<comment type="caution">
    <text evidence="10">Lacks conserved residue(s) required for the propagation of feature annotation.</text>
</comment>
<feature type="binding site" evidence="10">
    <location>
        <position position="263"/>
    </location>
    <ligand>
        <name>K(+)</name>
        <dbReference type="ChEBI" id="CHEBI:29103"/>
    </ligand>
</feature>
<dbReference type="InterPro" id="IPR006073">
    <property type="entry name" value="GTP-bd"/>
</dbReference>
<evidence type="ECO:0000256" key="7">
    <source>
        <dbReference type="ARBA" id="ARBA00022842"/>
    </source>
</evidence>
<evidence type="ECO:0000256" key="8">
    <source>
        <dbReference type="ARBA" id="ARBA00022958"/>
    </source>
</evidence>
<dbReference type="CDD" id="cd14858">
    <property type="entry name" value="TrmE_N"/>
    <property type="match status" value="1"/>
</dbReference>
<evidence type="ECO:0000256" key="1">
    <source>
        <dbReference type="ARBA" id="ARBA00011043"/>
    </source>
</evidence>
<feature type="binding site" evidence="10">
    <location>
        <position position="27"/>
    </location>
    <ligand>
        <name>(6S)-5-formyl-5,6,7,8-tetrahydrofolate</name>
        <dbReference type="ChEBI" id="CHEBI:57457"/>
    </ligand>
</feature>
<evidence type="ECO:0000256" key="6">
    <source>
        <dbReference type="ARBA" id="ARBA00022801"/>
    </source>
</evidence>
<feature type="binding site" evidence="10">
    <location>
        <position position="118"/>
    </location>
    <ligand>
        <name>(6S)-5-formyl-5,6,7,8-tetrahydrofolate</name>
        <dbReference type="ChEBI" id="CHEBI:57457"/>
    </ligand>
</feature>
<dbReference type="SUPFAM" id="SSF116878">
    <property type="entry name" value="TrmE connector domain"/>
    <property type="match status" value="1"/>
</dbReference>
<reference evidence="14 15" key="1">
    <citation type="submission" date="2017-09" db="EMBL/GenBank/DDBJ databases">
        <title>Depth-based differentiation of microbial function through sediment-hosted aquifers and enrichment of novel symbionts in the deep terrestrial subsurface.</title>
        <authorList>
            <person name="Probst A.J."/>
            <person name="Ladd B."/>
            <person name="Jarett J.K."/>
            <person name="Geller-Mcgrath D.E."/>
            <person name="Sieber C.M."/>
            <person name="Emerson J.B."/>
            <person name="Anantharaman K."/>
            <person name="Thomas B.C."/>
            <person name="Malmstrom R."/>
            <person name="Stieglmeier M."/>
            <person name="Klingl A."/>
            <person name="Woyke T."/>
            <person name="Ryan C.M."/>
            <person name="Banfield J.F."/>
        </authorList>
    </citation>
    <scope>NUCLEOTIDE SEQUENCE [LARGE SCALE GENOMIC DNA]</scope>
    <source>
        <strain evidence="14">CG07_land_8_20_14_0_80_42_15</strain>
    </source>
</reference>
<evidence type="ECO:0000256" key="3">
    <source>
        <dbReference type="ARBA" id="ARBA00022694"/>
    </source>
</evidence>
<comment type="subunit">
    <text evidence="10">Homodimer. Heterotetramer of two MnmE and two MnmG subunits.</text>
</comment>
<feature type="binding site" evidence="10">
    <location>
        <position position="284"/>
    </location>
    <ligand>
        <name>K(+)</name>
        <dbReference type="ChEBI" id="CHEBI:29103"/>
    </ligand>
</feature>
<dbReference type="PANTHER" id="PTHR42714">
    <property type="entry name" value="TRNA MODIFICATION GTPASE GTPBP3"/>
    <property type="match status" value="1"/>
</dbReference>
<dbReference type="GO" id="GO:0002098">
    <property type="term" value="P:tRNA wobble uridine modification"/>
    <property type="evidence" value="ECO:0007669"/>
    <property type="project" value="TreeGrafter"/>
</dbReference>
<evidence type="ECO:0000256" key="2">
    <source>
        <dbReference type="ARBA" id="ARBA00022490"/>
    </source>
</evidence>
<dbReference type="InterPro" id="IPR027417">
    <property type="entry name" value="P-loop_NTPase"/>
</dbReference>
<feature type="region of interest" description="Disordered" evidence="12">
    <location>
        <begin position="61"/>
        <end position="90"/>
    </location>
</feature>
<dbReference type="Gene3D" id="3.40.50.300">
    <property type="entry name" value="P-loop containing nucleotide triphosphate hydrolases"/>
    <property type="match status" value="1"/>
</dbReference>
<sequence>MGKKIGLDDTIVAISTPVGEGGIGIVRLSGKEALSIADKIFLSRNGTRPSKVKTYTTHYGHIVKNHPPSPKASADVRRSFNEGGQKSKTSNLEPEVIDEVILTVMRSPKSYTKEDTVEINCHGGIVPLKRTLELVMSLGARLAEPGEFTKRAFLNGRIDLSQAEAVLDIIRSKTDASLKAALGQLEGKLSKEIRGIRETIMNFYIHVEAAVDFPEEDIQIFNSIELSKNMEGVLKKLKALIESSECGKVLREGVSMVICGKTNVGKSTLMNAFLKEDRVIVTPIPGTTRDVIEEVINIKGIPLRVADTAGIIDSSCLIEKESIAKTKKCINDSDLILLLLDNSRELSAEDKHIIDIIKDKKTIIVVNKIDLPNKLNLKKVKSELPDKKSVEISAAKGLGMDVLEKTILRMVWNGEVFSSNDVLVTNVRHTEAIKKAYEYIGKAKESLSKGLSPEFIALDIKESLNYLGEVIGEMAGEELLNRIFGEFCIGK</sequence>
<dbReference type="Pfam" id="PF12631">
    <property type="entry name" value="MnmE_helical"/>
    <property type="match status" value="1"/>
</dbReference>
<comment type="similarity">
    <text evidence="1 10 11">Belongs to the TRAFAC class TrmE-Era-EngA-EngB-Septin-like GTPase superfamily. TrmE GTPase family.</text>
</comment>
<dbReference type="InterPro" id="IPR027368">
    <property type="entry name" value="MnmE_dom2"/>
</dbReference>
<dbReference type="InterPro" id="IPR027266">
    <property type="entry name" value="TrmE/GcvT-like"/>
</dbReference>
<dbReference type="PANTHER" id="PTHR42714:SF2">
    <property type="entry name" value="TRNA MODIFICATION GTPASE GTPBP3, MITOCHONDRIAL"/>
    <property type="match status" value="1"/>
</dbReference>
<dbReference type="InterPro" id="IPR018948">
    <property type="entry name" value="GTP-bd_TrmE_N"/>
</dbReference>
<comment type="cofactor">
    <cofactor evidence="10">
        <name>K(+)</name>
        <dbReference type="ChEBI" id="CHEBI:29103"/>
    </cofactor>
    <text evidence="10">Binds 1 potassium ion per subunit.</text>
</comment>
<keyword evidence="8 10" id="KW-0630">Potassium</keyword>
<comment type="function">
    <text evidence="10">Exhibits a very high intrinsic GTPase hydrolysis rate. Involved in the addition of a carboxymethylaminomethyl (cmnm) group at the wobble position (U34) of certain tRNAs, forming tRNA-cmnm(5)s(2)U34.</text>
</comment>
<feature type="binding site" evidence="10">
    <location>
        <begin position="263"/>
        <end position="268"/>
    </location>
    <ligand>
        <name>GTP</name>
        <dbReference type="ChEBI" id="CHEBI:37565"/>
    </ligand>
</feature>
<comment type="caution">
    <text evidence="14">The sequence shown here is derived from an EMBL/GenBank/DDBJ whole genome shotgun (WGS) entry which is preliminary data.</text>
</comment>
<dbReference type="NCBIfam" id="TIGR00231">
    <property type="entry name" value="small_GTP"/>
    <property type="match status" value="1"/>
</dbReference>
<dbReference type="Proteomes" id="UP000230052">
    <property type="component" value="Unassembled WGS sequence"/>
</dbReference>
<evidence type="ECO:0000256" key="5">
    <source>
        <dbReference type="ARBA" id="ARBA00022741"/>
    </source>
</evidence>
<feature type="binding site" evidence="10">
    <location>
        <position position="157"/>
    </location>
    <ligand>
        <name>(6S)-5-formyl-5,6,7,8-tetrahydrofolate</name>
        <dbReference type="ChEBI" id="CHEBI:57457"/>
    </ligand>
</feature>
<dbReference type="GO" id="GO:0046872">
    <property type="term" value="F:metal ion binding"/>
    <property type="evidence" value="ECO:0007669"/>
    <property type="project" value="UniProtKB-KW"/>
</dbReference>
<dbReference type="PROSITE" id="PS51709">
    <property type="entry name" value="G_TRME"/>
    <property type="match status" value="1"/>
</dbReference>
<name>A0A2J0KVT3_9BACT</name>
<keyword evidence="9 10" id="KW-0342">GTP-binding</keyword>
<feature type="binding site" evidence="10">
    <location>
        <begin position="282"/>
        <end position="288"/>
    </location>
    <ligand>
        <name>GTP</name>
        <dbReference type="ChEBI" id="CHEBI:37565"/>
    </ligand>
</feature>
<dbReference type="Gene3D" id="1.20.120.430">
    <property type="entry name" value="tRNA modification GTPase MnmE domain 2"/>
    <property type="match status" value="1"/>
</dbReference>
<dbReference type="NCBIfam" id="TIGR00450">
    <property type="entry name" value="mnmE_trmE_thdF"/>
    <property type="match status" value="1"/>
</dbReference>
<feature type="binding site" evidence="10">
    <location>
        <position position="287"/>
    </location>
    <ligand>
        <name>K(+)</name>
        <dbReference type="ChEBI" id="CHEBI:29103"/>
    </ligand>
</feature>
<feature type="binding site" evidence="10">
    <location>
        <begin position="307"/>
        <end position="310"/>
    </location>
    <ligand>
        <name>GTP</name>
        <dbReference type="ChEBI" id="CHEBI:37565"/>
    </ligand>
</feature>
<evidence type="ECO:0000256" key="4">
    <source>
        <dbReference type="ARBA" id="ARBA00022723"/>
    </source>
</evidence>
<dbReference type="InterPro" id="IPR025867">
    <property type="entry name" value="MnmE_helical"/>
</dbReference>
<evidence type="ECO:0000256" key="11">
    <source>
        <dbReference type="RuleBase" id="RU003313"/>
    </source>
</evidence>
<dbReference type="SUPFAM" id="SSF52540">
    <property type="entry name" value="P-loop containing nucleoside triphosphate hydrolases"/>
    <property type="match status" value="1"/>
</dbReference>
<dbReference type="InterPro" id="IPR031168">
    <property type="entry name" value="G_TrmE"/>
</dbReference>
<gene>
    <name evidence="10 14" type="primary">trmE</name>
    <name evidence="10" type="synonym">mnmE</name>
    <name evidence="14" type="ORF">COS99_03025</name>
</gene>
<evidence type="ECO:0000256" key="10">
    <source>
        <dbReference type="HAMAP-Rule" id="MF_00379"/>
    </source>
</evidence>
<feature type="binding site" evidence="10">
    <location>
        <position position="282"/>
    </location>
    <ligand>
        <name>K(+)</name>
        <dbReference type="ChEBI" id="CHEBI:29103"/>
    </ligand>
</feature>
<dbReference type="GO" id="GO:0003924">
    <property type="term" value="F:GTPase activity"/>
    <property type="evidence" value="ECO:0007669"/>
    <property type="project" value="UniProtKB-UniRule"/>
</dbReference>
<feature type="binding site" evidence="10">
    <location>
        <position position="288"/>
    </location>
    <ligand>
        <name>Mg(2+)</name>
        <dbReference type="ChEBI" id="CHEBI:18420"/>
    </ligand>
</feature>
<dbReference type="CDD" id="cd04164">
    <property type="entry name" value="trmE"/>
    <property type="match status" value="1"/>
</dbReference>
<evidence type="ECO:0000256" key="12">
    <source>
        <dbReference type="SAM" id="MobiDB-lite"/>
    </source>
</evidence>
<dbReference type="EMBL" id="PEWV01000028">
    <property type="protein sequence ID" value="PIU41919.1"/>
    <property type="molecule type" value="Genomic_DNA"/>
</dbReference>
<evidence type="ECO:0000256" key="9">
    <source>
        <dbReference type="ARBA" id="ARBA00023134"/>
    </source>
</evidence>
<dbReference type="Pfam" id="PF10396">
    <property type="entry name" value="TrmE_N"/>
    <property type="match status" value="1"/>
</dbReference>
<dbReference type="AlphaFoldDB" id="A0A2J0KVT3"/>
<keyword evidence="6 10" id="KW-0378">Hydrolase</keyword>
<dbReference type="PRINTS" id="PR00449">
    <property type="entry name" value="RASTRNSFRMNG"/>
</dbReference>
<accession>A0A2J0KVT3</accession>
<dbReference type="InterPro" id="IPR004520">
    <property type="entry name" value="GTPase_MnmE"/>
</dbReference>
<dbReference type="Pfam" id="PF01926">
    <property type="entry name" value="MMR_HSR1"/>
    <property type="match status" value="1"/>
</dbReference>
<dbReference type="Gene3D" id="3.30.1360.120">
    <property type="entry name" value="Probable tRNA modification gtpase trme, domain 1"/>
    <property type="match status" value="1"/>
</dbReference>
<dbReference type="FunFam" id="3.40.50.300:FF:001376">
    <property type="entry name" value="tRNA modification GTPase MnmE"/>
    <property type="match status" value="1"/>
</dbReference>
<evidence type="ECO:0000259" key="13">
    <source>
        <dbReference type="PROSITE" id="PS51709"/>
    </source>
</evidence>
<dbReference type="HAMAP" id="MF_00379">
    <property type="entry name" value="GTPase_MnmE"/>
    <property type="match status" value="1"/>
</dbReference>